<keyword evidence="4" id="KW-1185">Reference proteome</keyword>
<name>A0ABZ1BW85_9FIRM</name>
<dbReference type="Pfam" id="PF01520">
    <property type="entry name" value="Amidase_3"/>
    <property type="match status" value="1"/>
</dbReference>
<dbReference type="PANTHER" id="PTHR30404:SF0">
    <property type="entry name" value="N-ACETYLMURAMOYL-L-ALANINE AMIDASE AMIC"/>
    <property type="match status" value="1"/>
</dbReference>
<evidence type="ECO:0000313" key="4">
    <source>
        <dbReference type="Proteomes" id="UP001332192"/>
    </source>
</evidence>
<dbReference type="InterPro" id="IPR050695">
    <property type="entry name" value="N-acetylmuramoyl_amidase_3"/>
</dbReference>
<reference evidence="3 4" key="1">
    <citation type="journal article" date="2024" name="Front. Microbiol.">
        <title>Novel thermophilic genera Geochorda gen. nov. and Carboxydochorda gen. nov. from the deep terrestrial subsurface reveal the ecophysiological diversity in the class Limnochordia.</title>
        <authorList>
            <person name="Karnachuk O.V."/>
            <person name="Lukina A.P."/>
            <person name="Avakyan M.R."/>
            <person name="Kadnikov V.V."/>
            <person name="Begmatov S."/>
            <person name="Beletsky A.V."/>
            <person name="Vlasova K.G."/>
            <person name="Novikov A.A."/>
            <person name="Shcherbakova V.A."/>
            <person name="Mardanov A.V."/>
            <person name="Ravin N.V."/>
        </authorList>
    </citation>
    <scope>NUCLEOTIDE SEQUENCE [LARGE SCALE GENOMIC DNA]</scope>
    <source>
        <strain evidence="3 4">L945</strain>
    </source>
</reference>
<dbReference type="GO" id="GO:0008745">
    <property type="term" value="F:N-acetylmuramoyl-L-alanine amidase activity"/>
    <property type="evidence" value="ECO:0007669"/>
    <property type="project" value="UniProtKB-EC"/>
</dbReference>
<gene>
    <name evidence="3" type="ORF">U7230_13400</name>
</gene>
<sequence length="321" mass="34077">MSTSHVYRARRLRVVLDGRVLEGTVGRLDGQAAWVNAAAIASRWGARLDVGEDVLGWHDPRTGRTVVFRRGRAQAQLDGDGAVVALAASPDWSDGMLIFPADAVALAGGASVSVDTRAGVVFLTRPDPYLSSWRILLDPGHGGRDPGSSLGGGLVEKDLNLYVARRLGRLLKAAGAVVGLTRVSDVDLTAGDRCARARRFRAGMAVSIHHGLLLEASLQGAEAYFYRREDSRRLAASLAGALARGLQLPSRGVREANVGFLSCLSCPAAVTEAALPGDDDTLRKLNHPWGRIREALALLEGIRGFCSTARADGVVWGYPAP</sequence>
<keyword evidence="1 3" id="KW-0378">Hydrolase</keyword>
<dbReference type="EMBL" id="CP141615">
    <property type="protein sequence ID" value="WRP17065.1"/>
    <property type="molecule type" value="Genomic_DNA"/>
</dbReference>
<dbReference type="RefSeq" id="WP_324716337.1">
    <property type="nucleotide sequence ID" value="NZ_CP141615.1"/>
</dbReference>
<organism evidence="3 4">
    <name type="scientific">Carboxydichorda subterranea</name>
    <dbReference type="NCBI Taxonomy" id="3109565"/>
    <lineage>
        <taxon>Bacteria</taxon>
        <taxon>Bacillati</taxon>
        <taxon>Bacillota</taxon>
        <taxon>Limnochordia</taxon>
        <taxon>Limnochordales</taxon>
        <taxon>Geochordaceae</taxon>
        <taxon>Carboxydichorda</taxon>
    </lineage>
</organism>
<evidence type="ECO:0000259" key="2">
    <source>
        <dbReference type="SMART" id="SM00646"/>
    </source>
</evidence>
<proteinExistence type="predicted"/>
<dbReference type="InterPro" id="IPR002508">
    <property type="entry name" value="MurNAc-LAA_cat"/>
</dbReference>
<dbReference type="CDD" id="cd02696">
    <property type="entry name" value="MurNAc-LAA"/>
    <property type="match status" value="1"/>
</dbReference>
<evidence type="ECO:0000256" key="1">
    <source>
        <dbReference type="ARBA" id="ARBA00022801"/>
    </source>
</evidence>
<dbReference type="Gene3D" id="3.40.630.40">
    <property type="entry name" value="Zn-dependent exopeptidases"/>
    <property type="match status" value="1"/>
</dbReference>
<dbReference type="PANTHER" id="PTHR30404">
    <property type="entry name" value="N-ACETYLMURAMOYL-L-ALANINE AMIDASE"/>
    <property type="match status" value="1"/>
</dbReference>
<evidence type="ECO:0000313" key="3">
    <source>
        <dbReference type="EMBL" id="WRP17065.1"/>
    </source>
</evidence>
<feature type="domain" description="MurNAc-LAA" evidence="2">
    <location>
        <begin position="194"/>
        <end position="303"/>
    </location>
</feature>
<dbReference type="Proteomes" id="UP001332192">
    <property type="component" value="Chromosome"/>
</dbReference>
<protein>
    <submittedName>
        <fullName evidence="3">N-acetylmuramoyl-L-alanine amidase</fullName>
        <ecNumber evidence="3">3.5.1.28</ecNumber>
    </submittedName>
</protein>
<accession>A0ABZ1BW85</accession>
<dbReference type="SMART" id="SM00646">
    <property type="entry name" value="Ami_3"/>
    <property type="match status" value="1"/>
</dbReference>
<dbReference type="SUPFAM" id="SSF53187">
    <property type="entry name" value="Zn-dependent exopeptidases"/>
    <property type="match status" value="1"/>
</dbReference>
<dbReference type="EC" id="3.5.1.28" evidence="3"/>